<gene>
    <name evidence="2" type="ORF">LRP49_20170</name>
</gene>
<accession>A0ABT5QSE2</accession>
<sequence>MDAIRFTLIPNGQVPDTLHAQFPSINQVADASQDGEIPMLVAEKNGQAVAVAMLQHPKRHNGVMVEQATLTLLEVDEASRLQGVGKSLLNALEAYAATITYELKVECGAVIGRKPMQALLTTSGYEPPFASGDVKPAQWRKSLV</sequence>
<dbReference type="EMBL" id="JAJUBB010000019">
    <property type="protein sequence ID" value="MDD1783494.1"/>
    <property type="molecule type" value="Genomic_DNA"/>
</dbReference>
<evidence type="ECO:0000259" key="1">
    <source>
        <dbReference type="PROSITE" id="PS51186"/>
    </source>
</evidence>
<feature type="domain" description="N-acetyltransferase" evidence="1">
    <location>
        <begin position="1"/>
        <end position="144"/>
    </location>
</feature>
<organism evidence="2 3">
    <name type="scientific">Enterovibrio qingdaonensis</name>
    <dbReference type="NCBI Taxonomy" id="2899818"/>
    <lineage>
        <taxon>Bacteria</taxon>
        <taxon>Pseudomonadati</taxon>
        <taxon>Pseudomonadota</taxon>
        <taxon>Gammaproteobacteria</taxon>
        <taxon>Vibrionales</taxon>
        <taxon>Vibrionaceae</taxon>
        <taxon>Enterovibrio</taxon>
    </lineage>
</organism>
<dbReference type="Pfam" id="PF00583">
    <property type="entry name" value="Acetyltransf_1"/>
    <property type="match status" value="1"/>
</dbReference>
<dbReference type="InterPro" id="IPR016181">
    <property type="entry name" value="Acyl_CoA_acyltransferase"/>
</dbReference>
<dbReference type="InterPro" id="IPR000182">
    <property type="entry name" value="GNAT_dom"/>
</dbReference>
<keyword evidence="3" id="KW-1185">Reference proteome</keyword>
<reference evidence="2" key="1">
    <citation type="submission" date="2021-12" db="EMBL/GenBank/DDBJ databases">
        <title>Enterovibrio ZSDZ35 sp. nov. and Enterovibrio ZSDZ42 sp. nov., isolated from coastal seawater in Qingdao.</title>
        <authorList>
            <person name="Zhang P."/>
        </authorList>
    </citation>
    <scope>NUCLEOTIDE SEQUENCE</scope>
    <source>
        <strain evidence="2">ZSDZ35</strain>
    </source>
</reference>
<dbReference type="SUPFAM" id="SSF55729">
    <property type="entry name" value="Acyl-CoA N-acyltransferases (Nat)"/>
    <property type="match status" value="1"/>
</dbReference>
<evidence type="ECO:0000313" key="2">
    <source>
        <dbReference type="EMBL" id="MDD1783494.1"/>
    </source>
</evidence>
<proteinExistence type="predicted"/>
<dbReference type="Proteomes" id="UP001149821">
    <property type="component" value="Unassembled WGS sequence"/>
</dbReference>
<dbReference type="PROSITE" id="PS51186">
    <property type="entry name" value="GNAT"/>
    <property type="match status" value="1"/>
</dbReference>
<comment type="caution">
    <text evidence="2">The sequence shown here is derived from an EMBL/GenBank/DDBJ whole genome shotgun (WGS) entry which is preliminary data.</text>
</comment>
<dbReference type="CDD" id="cd04301">
    <property type="entry name" value="NAT_SF"/>
    <property type="match status" value="1"/>
</dbReference>
<dbReference type="RefSeq" id="WP_274144389.1">
    <property type="nucleotide sequence ID" value="NZ_JAJUBB010000019.1"/>
</dbReference>
<evidence type="ECO:0000313" key="3">
    <source>
        <dbReference type="Proteomes" id="UP001149821"/>
    </source>
</evidence>
<protein>
    <submittedName>
        <fullName evidence="2">GNAT family N-acetyltransferase</fullName>
    </submittedName>
</protein>
<name>A0ABT5QSE2_9GAMM</name>
<dbReference type="Gene3D" id="3.40.630.30">
    <property type="match status" value="1"/>
</dbReference>